<keyword evidence="2" id="KW-1185">Reference proteome</keyword>
<evidence type="ECO:0000313" key="1">
    <source>
        <dbReference type="EMBL" id="KGN65015.1"/>
    </source>
</evidence>
<dbReference type="EMBL" id="CM002922">
    <property type="protein sequence ID" value="KGN65015.1"/>
    <property type="molecule type" value="Genomic_DNA"/>
</dbReference>
<reference evidence="1 2" key="2">
    <citation type="journal article" date="2009" name="PLoS ONE">
        <title>An integrated genetic and cytogenetic map of the cucumber genome.</title>
        <authorList>
            <person name="Ren Y."/>
            <person name="Zhang Z."/>
            <person name="Liu J."/>
            <person name="Staub J.E."/>
            <person name="Han Y."/>
            <person name="Cheng Z."/>
            <person name="Li X."/>
            <person name="Lu J."/>
            <person name="Miao H."/>
            <person name="Kang H."/>
            <person name="Xie B."/>
            <person name="Gu X."/>
            <person name="Wang X."/>
            <person name="Du Y."/>
            <person name="Jin W."/>
            <person name="Huang S."/>
        </authorList>
    </citation>
    <scope>NUCLEOTIDE SEQUENCE [LARGE SCALE GENOMIC DNA]</scope>
    <source>
        <strain evidence="2">cv. 9930</strain>
    </source>
</reference>
<organism evidence="1 2">
    <name type="scientific">Cucumis sativus</name>
    <name type="common">Cucumber</name>
    <dbReference type="NCBI Taxonomy" id="3659"/>
    <lineage>
        <taxon>Eukaryota</taxon>
        <taxon>Viridiplantae</taxon>
        <taxon>Streptophyta</taxon>
        <taxon>Embryophyta</taxon>
        <taxon>Tracheophyta</taxon>
        <taxon>Spermatophyta</taxon>
        <taxon>Magnoliopsida</taxon>
        <taxon>eudicotyledons</taxon>
        <taxon>Gunneridae</taxon>
        <taxon>Pentapetalae</taxon>
        <taxon>rosids</taxon>
        <taxon>fabids</taxon>
        <taxon>Cucurbitales</taxon>
        <taxon>Cucurbitaceae</taxon>
        <taxon>Benincaseae</taxon>
        <taxon>Cucumis</taxon>
    </lineage>
</organism>
<gene>
    <name evidence="1" type="ORF">Csa_1G181290</name>
</gene>
<name>A0A0A0LT13_CUCSA</name>
<reference evidence="1 2" key="1">
    <citation type="journal article" date="2009" name="Nat. Genet.">
        <title>The genome of the cucumber, Cucumis sativus L.</title>
        <authorList>
            <person name="Huang S."/>
            <person name="Li R."/>
            <person name="Zhang Z."/>
            <person name="Li L."/>
            <person name="Gu X."/>
            <person name="Fan W."/>
            <person name="Lucas W.J."/>
            <person name="Wang X."/>
            <person name="Xie B."/>
            <person name="Ni P."/>
            <person name="Ren Y."/>
            <person name="Zhu H."/>
            <person name="Li J."/>
            <person name="Lin K."/>
            <person name="Jin W."/>
            <person name="Fei Z."/>
            <person name="Li G."/>
            <person name="Staub J."/>
            <person name="Kilian A."/>
            <person name="van der Vossen E.A."/>
            <person name="Wu Y."/>
            <person name="Guo J."/>
            <person name="He J."/>
            <person name="Jia Z."/>
            <person name="Ren Y."/>
            <person name="Tian G."/>
            <person name="Lu Y."/>
            <person name="Ruan J."/>
            <person name="Qian W."/>
            <person name="Wang M."/>
            <person name="Huang Q."/>
            <person name="Li B."/>
            <person name="Xuan Z."/>
            <person name="Cao J."/>
            <person name="Asan"/>
            <person name="Wu Z."/>
            <person name="Zhang J."/>
            <person name="Cai Q."/>
            <person name="Bai Y."/>
            <person name="Zhao B."/>
            <person name="Han Y."/>
            <person name="Li Y."/>
            <person name="Li X."/>
            <person name="Wang S."/>
            <person name="Shi Q."/>
            <person name="Liu S."/>
            <person name="Cho W.K."/>
            <person name="Kim J.Y."/>
            <person name="Xu Y."/>
            <person name="Heller-Uszynska K."/>
            <person name="Miao H."/>
            <person name="Cheng Z."/>
            <person name="Zhang S."/>
            <person name="Wu J."/>
            <person name="Yang Y."/>
            <person name="Kang H."/>
            <person name="Li M."/>
            <person name="Liang H."/>
            <person name="Ren X."/>
            <person name="Shi Z."/>
            <person name="Wen M."/>
            <person name="Jian M."/>
            <person name="Yang H."/>
            <person name="Zhang G."/>
            <person name="Yang Z."/>
            <person name="Chen R."/>
            <person name="Liu S."/>
            <person name="Li J."/>
            <person name="Ma L."/>
            <person name="Liu H."/>
            <person name="Zhou Y."/>
            <person name="Zhao J."/>
            <person name="Fang X."/>
            <person name="Li G."/>
            <person name="Fang L."/>
            <person name="Li Y."/>
            <person name="Liu D."/>
            <person name="Zheng H."/>
            <person name="Zhang Y."/>
            <person name="Qin N."/>
            <person name="Li Z."/>
            <person name="Yang G."/>
            <person name="Yang S."/>
            <person name="Bolund L."/>
            <person name="Kristiansen K."/>
            <person name="Zheng H."/>
            <person name="Li S."/>
            <person name="Zhang X."/>
            <person name="Yang H."/>
            <person name="Wang J."/>
            <person name="Sun R."/>
            <person name="Zhang B."/>
            <person name="Jiang S."/>
            <person name="Wang J."/>
            <person name="Du Y."/>
            <person name="Li S."/>
        </authorList>
    </citation>
    <scope>NUCLEOTIDE SEQUENCE [LARGE SCALE GENOMIC DNA]</scope>
    <source>
        <strain evidence="2">cv. 9930</strain>
    </source>
</reference>
<reference evidence="1 2" key="3">
    <citation type="journal article" date="2010" name="BMC Genomics">
        <title>Transcriptome sequencing and comparative analysis of cucumber flowers with different sex types.</title>
        <authorList>
            <person name="Guo S."/>
            <person name="Zheng Y."/>
            <person name="Joung J.G."/>
            <person name="Liu S."/>
            <person name="Zhang Z."/>
            <person name="Crasta O.R."/>
            <person name="Sobral B.W."/>
            <person name="Xu Y."/>
            <person name="Huang S."/>
            <person name="Fei Z."/>
        </authorList>
    </citation>
    <scope>NUCLEOTIDE SEQUENCE [LARGE SCALE GENOMIC DNA]</scope>
    <source>
        <strain evidence="2">cv. 9930</strain>
    </source>
</reference>
<protein>
    <submittedName>
        <fullName evidence="1">Uncharacterized protein</fullName>
    </submittedName>
</protein>
<accession>A0A0A0LT13</accession>
<proteinExistence type="predicted"/>
<dbReference type="AlphaFoldDB" id="A0A0A0LT13"/>
<evidence type="ECO:0000313" key="2">
    <source>
        <dbReference type="Proteomes" id="UP000029981"/>
    </source>
</evidence>
<dbReference type="Proteomes" id="UP000029981">
    <property type="component" value="Chromosome 1"/>
</dbReference>
<reference evidence="1 2" key="4">
    <citation type="journal article" date="2011" name="BMC Genomics">
        <title>RNA-Seq improves annotation of protein-coding genes in the cucumber genome.</title>
        <authorList>
            <person name="Li Z."/>
            <person name="Zhang Z."/>
            <person name="Yan P."/>
            <person name="Huang S."/>
            <person name="Fei Z."/>
            <person name="Lin K."/>
        </authorList>
    </citation>
    <scope>NUCLEOTIDE SEQUENCE [LARGE SCALE GENOMIC DNA]</scope>
    <source>
        <strain evidence="2">cv. 9930</strain>
    </source>
</reference>
<sequence length="167" mass="19430">MEIKAITPYESYQEGLTLAVWCPKTSELVELNLKRYRHTSLKPIRVWITAAKTLRPSQKCCCKKPRRRKRDAQLVVLVGVSNGEKTMLRKPRRSGSESCSQCKSGCRLNVERRRLQSWAFAWVWAPVVACLTPVVPECRRRSRLRYGVRALFDERGGRWTFPFFPKS</sequence>
<dbReference type="Gramene" id="KGN65015">
    <property type="protein sequence ID" value="KGN65015"/>
    <property type="gene ID" value="Csa_1G181290"/>
</dbReference>